<sequence>MMKLVTCCIAAQPTASPTRSCGMPSRLLDLWLEKQDYDYFLLWYQSLALPLALPKKSTAEVSRSSKTILLTFLESTSSSHASTELEIYDTNLWIIKRTEPSTRCPAANVVSNVTEFRRGRGFDHFDPRLLSIKLDVELSLNGDSSGFKGKD</sequence>
<reference evidence="1" key="1">
    <citation type="submission" date="2016-07" db="EMBL/GenBank/DDBJ databases">
        <authorList>
            <person name="Bretaudeau A."/>
        </authorList>
    </citation>
    <scope>NUCLEOTIDE SEQUENCE</scope>
    <source>
        <strain evidence="1">Rice</strain>
        <tissue evidence="1">Whole body</tissue>
    </source>
</reference>
<accession>A0A2H1WC63</accession>
<protein>
    <submittedName>
        <fullName evidence="1">SFRICE_033459</fullName>
    </submittedName>
</protein>
<dbReference type="EMBL" id="ODYU01007658">
    <property type="protein sequence ID" value="SOQ50627.1"/>
    <property type="molecule type" value="Genomic_DNA"/>
</dbReference>
<name>A0A2H1WC63_SPOFR</name>
<proteinExistence type="predicted"/>
<organism evidence="1">
    <name type="scientific">Spodoptera frugiperda</name>
    <name type="common">Fall armyworm</name>
    <dbReference type="NCBI Taxonomy" id="7108"/>
    <lineage>
        <taxon>Eukaryota</taxon>
        <taxon>Metazoa</taxon>
        <taxon>Ecdysozoa</taxon>
        <taxon>Arthropoda</taxon>
        <taxon>Hexapoda</taxon>
        <taxon>Insecta</taxon>
        <taxon>Pterygota</taxon>
        <taxon>Neoptera</taxon>
        <taxon>Endopterygota</taxon>
        <taxon>Lepidoptera</taxon>
        <taxon>Glossata</taxon>
        <taxon>Ditrysia</taxon>
        <taxon>Noctuoidea</taxon>
        <taxon>Noctuidae</taxon>
        <taxon>Amphipyrinae</taxon>
        <taxon>Spodoptera</taxon>
    </lineage>
</organism>
<evidence type="ECO:0000313" key="1">
    <source>
        <dbReference type="EMBL" id="SOQ50627.1"/>
    </source>
</evidence>
<dbReference type="AlphaFoldDB" id="A0A2H1WC63"/>
<gene>
    <name evidence="1" type="ORF">SFRICE_033459</name>
</gene>